<evidence type="ECO:0000256" key="4">
    <source>
        <dbReference type="ARBA" id="ARBA00023239"/>
    </source>
</evidence>
<dbReference type="Pfam" id="PF01329">
    <property type="entry name" value="Pterin_4a"/>
    <property type="match status" value="1"/>
</dbReference>
<dbReference type="SUPFAM" id="SSF55248">
    <property type="entry name" value="PCD-like"/>
    <property type="match status" value="1"/>
</dbReference>
<dbReference type="Gene3D" id="3.30.1360.20">
    <property type="entry name" value="Transcriptional coactivator/pterin dehydratase"/>
    <property type="match status" value="1"/>
</dbReference>
<dbReference type="GO" id="GO:0006729">
    <property type="term" value="P:tetrahydrobiopterin biosynthetic process"/>
    <property type="evidence" value="ECO:0007669"/>
    <property type="project" value="InterPro"/>
</dbReference>
<evidence type="ECO:0000313" key="7">
    <source>
        <dbReference type="Proteomes" id="UP000030693"/>
    </source>
</evidence>
<comment type="similarity">
    <text evidence="2">Belongs to the pterin-4-alpha-carbinolamine dehydratase family.</text>
</comment>
<accession>A0A058Z2V8</accession>
<keyword evidence="7" id="KW-1185">Reference proteome</keyword>
<dbReference type="eggNOG" id="KOG4073">
    <property type="taxonomic scope" value="Eukaryota"/>
</dbReference>
<dbReference type="HAMAP" id="MF_00434">
    <property type="entry name" value="Pterin_4_alpha"/>
    <property type="match status" value="1"/>
</dbReference>
<protein>
    <recommendedName>
        <fullName evidence="3">4a-hydroxytetrahydrobiopterin dehydratase</fullName>
        <ecNumber evidence="3">4.2.1.96</ecNumber>
    </recommendedName>
    <alternativeName>
        <fullName evidence="5">4-alpha-hydroxy-tetrahydropterin dehydratase</fullName>
    </alternativeName>
</protein>
<evidence type="ECO:0000313" key="6">
    <source>
        <dbReference type="EMBL" id="KCV68585.1"/>
    </source>
</evidence>
<dbReference type="Proteomes" id="UP000030693">
    <property type="component" value="Unassembled WGS sequence"/>
</dbReference>
<dbReference type="CDD" id="cd00914">
    <property type="entry name" value="PCD_DCoH_subfamily_b"/>
    <property type="match status" value="1"/>
</dbReference>
<dbReference type="InterPro" id="IPR036428">
    <property type="entry name" value="PCD_sf"/>
</dbReference>
<organism evidence="6">
    <name type="scientific">Fonticula alba</name>
    <name type="common">Slime mold</name>
    <dbReference type="NCBI Taxonomy" id="691883"/>
    <lineage>
        <taxon>Eukaryota</taxon>
        <taxon>Rotosphaerida</taxon>
        <taxon>Fonticulaceae</taxon>
        <taxon>Fonticula</taxon>
    </lineage>
</organism>
<evidence type="ECO:0000256" key="2">
    <source>
        <dbReference type="ARBA" id="ARBA00006472"/>
    </source>
</evidence>
<dbReference type="STRING" id="691883.A0A058Z2V8"/>
<evidence type="ECO:0000256" key="1">
    <source>
        <dbReference type="ARBA" id="ARBA00001554"/>
    </source>
</evidence>
<comment type="catalytic activity">
    <reaction evidence="1">
        <text>(4aS,6R)-4a-hydroxy-L-erythro-5,6,7,8-tetrahydrobiopterin = (6R)-L-erythro-6,7-dihydrobiopterin + H2O</text>
        <dbReference type="Rhea" id="RHEA:11920"/>
        <dbReference type="ChEBI" id="CHEBI:15377"/>
        <dbReference type="ChEBI" id="CHEBI:15642"/>
        <dbReference type="ChEBI" id="CHEBI:43120"/>
        <dbReference type="EC" id="4.2.1.96"/>
    </reaction>
</comment>
<dbReference type="PANTHER" id="PTHR12599">
    <property type="entry name" value="PTERIN-4-ALPHA-CARBINOLAMINE DEHYDRATASE"/>
    <property type="match status" value="1"/>
</dbReference>
<name>A0A058Z2V8_FONAL</name>
<sequence>MAVPTLLTADERSTHLAPLLAKGWTMVEGRDAVKKTFLFKDFVHAFGFMSHVALVAESKNHHPEWFNVYNRVEITMSTHDCSGLSFNDINLIKVIEEAATAAGANL</sequence>
<dbReference type="EMBL" id="KB932208">
    <property type="protein sequence ID" value="KCV68585.1"/>
    <property type="molecule type" value="Genomic_DNA"/>
</dbReference>
<dbReference type="OMA" id="RWLSKMA"/>
<dbReference type="GO" id="GO:0008124">
    <property type="term" value="F:4-alpha-hydroxytetrahydrobiopterin dehydratase activity"/>
    <property type="evidence" value="ECO:0007669"/>
    <property type="project" value="UniProtKB-EC"/>
</dbReference>
<proteinExistence type="inferred from homology"/>
<keyword evidence="4" id="KW-0456">Lyase</keyword>
<dbReference type="OrthoDB" id="277398at2759"/>
<reference evidence="6" key="1">
    <citation type="submission" date="2013-04" db="EMBL/GenBank/DDBJ databases">
        <title>The Genome Sequence of Fonticula alba ATCC 38817.</title>
        <authorList>
            <consortium name="The Broad Institute Genomics Platform"/>
            <person name="Russ C."/>
            <person name="Cuomo C."/>
            <person name="Burger G."/>
            <person name="Gray M.W."/>
            <person name="Holland P.W.H."/>
            <person name="King N."/>
            <person name="Lang F.B.F."/>
            <person name="Roger A.J."/>
            <person name="Ruiz-Trillo I."/>
            <person name="Brown M."/>
            <person name="Walker B."/>
            <person name="Young S."/>
            <person name="Zeng Q."/>
            <person name="Gargeya S."/>
            <person name="Fitzgerald M."/>
            <person name="Haas B."/>
            <person name="Abouelleil A."/>
            <person name="Allen A.W."/>
            <person name="Alvarado L."/>
            <person name="Arachchi H.M."/>
            <person name="Berlin A.M."/>
            <person name="Chapman S.B."/>
            <person name="Gainer-Dewar J."/>
            <person name="Goldberg J."/>
            <person name="Griggs A."/>
            <person name="Gujja S."/>
            <person name="Hansen M."/>
            <person name="Howarth C."/>
            <person name="Imamovic A."/>
            <person name="Ireland A."/>
            <person name="Larimer J."/>
            <person name="McCowan C."/>
            <person name="Murphy C."/>
            <person name="Pearson M."/>
            <person name="Poon T.W."/>
            <person name="Priest M."/>
            <person name="Roberts A."/>
            <person name="Saif S."/>
            <person name="Shea T."/>
            <person name="Sisk P."/>
            <person name="Sykes S."/>
            <person name="Wortman J."/>
            <person name="Nusbaum C."/>
            <person name="Birren B."/>
        </authorList>
    </citation>
    <scope>NUCLEOTIDE SEQUENCE [LARGE SCALE GENOMIC DNA]</scope>
    <source>
        <strain evidence="6">ATCC 38817</strain>
    </source>
</reference>
<dbReference type="PANTHER" id="PTHR12599:SF0">
    <property type="entry name" value="PTERIN-4-ALPHA-CARBINOLAMINE DEHYDRATASE"/>
    <property type="match status" value="1"/>
</dbReference>
<evidence type="ECO:0000256" key="5">
    <source>
        <dbReference type="ARBA" id="ARBA00030497"/>
    </source>
</evidence>
<dbReference type="InterPro" id="IPR001533">
    <property type="entry name" value="Pterin_deHydtase"/>
</dbReference>
<dbReference type="NCBIfam" id="NF002018">
    <property type="entry name" value="PRK00823.1-3"/>
    <property type="match status" value="1"/>
</dbReference>
<dbReference type="AlphaFoldDB" id="A0A058Z2V8"/>
<dbReference type="RefSeq" id="XP_009497017.1">
    <property type="nucleotide sequence ID" value="XM_009498742.1"/>
</dbReference>
<evidence type="ECO:0000256" key="3">
    <source>
        <dbReference type="ARBA" id="ARBA00013252"/>
    </source>
</evidence>
<dbReference type="GeneID" id="20529602"/>
<dbReference type="EC" id="4.2.1.96" evidence="3"/>
<gene>
    <name evidence="6" type="ORF">H696_04877</name>
</gene>